<evidence type="ECO:0000313" key="13">
    <source>
        <dbReference type="Proteomes" id="UP001056429"/>
    </source>
</evidence>
<dbReference type="PANTHER" id="PTHR11692:SF0">
    <property type="entry name" value="BIFUNCTIONAL PURINE BIOSYNTHESIS PROTEIN ATIC"/>
    <property type="match status" value="1"/>
</dbReference>
<dbReference type="InterPro" id="IPR024051">
    <property type="entry name" value="AICAR_Tfase_dup_dom_sf"/>
</dbReference>
<evidence type="ECO:0000259" key="11">
    <source>
        <dbReference type="PROSITE" id="PS51855"/>
    </source>
</evidence>
<dbReference type="PIRSF" id="PIRSF000414">
    <property type="entry name" value="AICARFT_IMPCHas"/>
    <property type="match status" value="1"/>
</dbReference>
<comment type="similarity">
    <text evidence="3 10">Belongs to the PurH family.</text>
</comment>
<dbReference type="InterPro" id="IPR002695">
    <property type="entry name" value="PurH-like"/>
</dbReference>
<proteinExistence type="inferred from homology"/>
<evidence type="ECO:0000256" key="3">
    <source>
        <dbReference type="ARBA" id="ARBA00007667"/>
    </source>
</evidence>
<dbReference type="InterPro" id="IPR036914">
    <property type="entry name" value="MGS-like_dom_sf"/>
</dbReference>
<evidence type="ECO:0000313" key="12">
    <source>
        <dbReference type="EMBL" id="MCM1992396.1"/>
    </source>
</evidence>
<dbReference type="HAMAP" id="MF_00139">
    <property type="entry name" value="PurH"/>
    <property type="match status" value="1"/>
</dbReference>
<dbReference type="NCBIfam" id="TIGR00355">
    <property type="entry name" value="purH"/>
    <property type="match status" value="1"/>
</dbReference>
<evidence type="ECO:0000256" key="8">
    <source>
        <dbReference type="ARBA" id="ARBA00050488"/>
    </source>
</evidence>
<dbReference type="AlphaFoldDB" id="A0A9J6P867"/>
<keyword evidence="7 10" id="KW-0511">Multifunctional enzyme</keyword>
<keyword evidence="13" id="KW-1185">Reference proteome</keyword>
<dbReference type="Proteomes" id="UP001056429">
    <property type="component" value="Unassembled WGS sequence"/>
</dbReference>
<dbReference type="FunFam" id="3.40.140.20:FF:000001">
    <property type="entry name" value="Bifunctional purine biosynthesis protein PurH"/>
    <property type="match status" value="1"/>
</dbReference>
<dbReference type="Gene3D" id="3.40.50.1380">
    <property type="entry name" value="Methylglyoxal synthase-like domain"/>
    <property type="match status" value="1"/>
</dbReference>
<dbReference type="GO" id="GO:0006189">
    <property type="term" value="P:'de novo' IMP biosynthetic process"/>
    <property type="evidence" value="ECO:0007669"/>
    <property type="project" value="UniProtKB-UniRule"/>
</dbReference>
<dbReference type="Pfam" id="PF01808">
    <property type="entry name" value="AICARFT_IMPCHas"/>
    <property type="match status" value="1"/>
</dbReference>
<dbReference type="FunFam" id="3.40.50.1380:FF:000001">
    <property type="entry name" value="Bifunctional purine biosynthesis protein PurH"/>
    <property type="match status" value="1"/>
</dbReference>
<dbReference type="EC" id="2.1.2.3" evidence="10"/>
<dbReference type="PANTHER" id="PTHR11692">
    <property type="entry name" value="BIFUNCTIONAL PURINE BIOSYNTHESIS PROTEIN PURH"/>
    <property type="match status" value="1"/>
</dbReference>
<evidence type="ECO:0000256" key="9">
    <source>
        <dbReference type="ARBA" id="ARBA00050687"/>
    </source>
</evidence>
<dbReference type="EMBL" id="JAGSOJ010000006">
    <property type="protein sequence ID" value="MCM1992396.1"/>
    <property type="molecule type" value="Genomic_DNA"/>
</dbReference>
<evidence type="ECO:0000256" key="6">
    <source>
        <dbReference type="ARBA" id="ARBA00022801"/>
    </source>
</evidence>
<dbReference type="GO" id="GO:0004643">
    <property type="term" value="F:phosphoribosylaminoimidazolecarboxamide formyltransferase activity"/>
    <property type="evidence" value="ECO:0007669"/>
    <property type="project" value="UniProtKB-UniRule"/>
</dbReference>
<dbReference type="EC" id="3.5.4.10" evidence="10"/>
<comment type="caution">
    <text evidence="12">The sequence shown here is derived from an EMBL/GenBank/DDBJ whole genome shotgun (WGS) entry which is preliminary data.</text>
</comment>
<dbReference type="FunFam" id="3.40.140.20:FF:000002">
    <property type="entry name" value="Bifunctional purine biosynthesis protein PurH"/>
    <property type="match status" value="1"/>
</dbReference>
<organism evidence="12 13">
    <name type="scientific">Oceanirhabdus seepicola</name>
    <dbReference type="NCBI Taxonomy" id="2828781"/>
    <lineage>
        <taxon>Bacteria</taxon>
        <taxon>Bacillati</taxon>
        <taxon>Bacillota</taxon>
        <taxon>Clostridia</taxon>
        <taxon>Eubacteriales</taxon>
        <taxon>Clostridiaceae</taxon>
        <taxon>Oceanirhabdus</taxon>
    </lineage>
</organism>
<evidence type="ECO:0000256" key="4">
    <source>
        <dbReference type="ARBA" id="ARBA00022679"/>
    </source>
</evidence>
<reference evidence="12" key="1">
    <citation type="journal article" date="2021" name="mSystems">
        <title>Bacteria and Archaea Synergistically Convert Glycine Betaine to Biogenic Methane in the Formosa Cold Seep of the South China Sea.</title>
        <authorList>
            <person name="Li L."/>
            <person name="Zhang W."/>
            <person name="Zhang S."/>
            <person name="Song L."/>
            <person name="Sun Q."/>
            <person name="Zhang H."/>
            <person name="Xiang H."/>
            <person name="Dong X."/>
        </authorList>
    </citation>
    <scope>NUCLEOTIDE SEQUENCE</scope>
    <source>
        <strain evidence="12">ZWT</strain>
    </source>
</reference>
<name>A0A9J6P867_9CLOT</name>
<dbReference type="CDD" id="cd01421">
    <property type="entry name" value="IMPCH"/>
    <property type="match status" value="1"/>
</dbReference>
<dbReference type="SMART" id="SM00798">
    <property type="entry name" value="AICARFT_IMPCHas"/>
    <property type="match status" value="1"/>
</dbReference>
<dbReference type="SUPFAM" id="SSF53927">
    <property type="entry name" value="Cytidine deaminase-like"/>
    <property type="match status" value="1"/>
</dbReference>
<gene>
    <name evidence="10 12" type="primary">purH</name>
    <name evidence="12" type="ORF">KDK92_22010</name>
</gene>
<dbReference type="SMART" id="SM00851">
    <property type="entry name" value="MGS"/>
    <property type="match status" value="1"/>
</dbReference>
<comment type="pathway">
    <text evidence="1 10">Purine metabolism; IMP biosynthesis via de novo pathway; IMP from 5-formamido-1-(5-phospho-D-ribosyl)imidazole-4-carboxamide: step 1/1.</text>
</comment>
<evidence type="ECO:0000256" key="10">
    <source>
        <dbReference type="HAMAP-Rule" id="MF_00139"/>
    </source>
</evidence>
<dbReference type="PROSITE" id="PS51855">
    <property type="entry name" value="MGS"/>
    <property type="match status" value="1"/>
</dbReference>
<comment type="domain">
    <text evidence="10">The IMP cyclohydrolase activity resides in the N-terminal region.</text>
</comment>
<evidence type="ECO:0000256" key="2">
    <source>
        <dbReference type="ARBA" id="ARBA00004954"/>
    </source>
</evidence>
<evidence type="ECO:0000256" key="1">
    <source>
        <dbReference type="ARBA" id="ARBA00004844"/>
    </source>
</evidence>
<keyword evidence="6 10" id="KW-0378">Hydrolase</keyword>
<comment type="pathway">
    <text evidence="2 10">Purine metabolism; IMP biosynthesis via de novo pathway; 5-formamido-1-(5-phospho-D-ribosyl)imidazole-4-carboxamide from 5-amino-1-(5-phospho-D-ribosyl)imidazole-4-carboxamide (10-formyl THF route): step 1/1.</text>
</comment>
<reference evidence="12" key="2">
    <citation type="submission" date="2021-04" db="EMBL/GenBank/DDBJ databases">
        <authorList>
            <person name="Dong X."/>
        </authorList>
    </citation>
    <scope>NUCLEOTIDE SEQUENCE</scope>
    <source>
        <strain evidence="12">ZWT</strain>
    </source>
</reference>
<evidence type="ECO:0000256" key="5">
    <source>
        <dbReference type="ARBA" id="ARBA00022755"/>
    </source>
</evidence>
<dbReference type="RefSeq" id="WP_250861563.1">
    <property type="nucleotide sequence ID" value="NZ_JAGSOJ010000006.1"/>
</dbReference>
<dbReference type="Pfam" id="PF02142">
    <property type="entry name" value="MGS"/>
    <property type="match status" value="1"/>
</dbReference>
<feature type="domain" description="MGS-like" evidence="11">
    <location>
        <begin position="1"/>
        <end position="144"/>
    </location>
</feature>
<dbReference type="InterPro" id="IPR011607">
    <property type="entry name" value="MGS-like_dom"/>
</dbReference>
<dbReference type="SUPFAM" id="SSF52335">
    <property type="entry name" value="Methylglyoxal synthase-like"/>
    <property type="match status" value="1"/>
</dbReference>
<keyword evidence="4 10" id="KW-0808">Transferase</keyword>
<sequence>MKRRALISVFDKSNVEKIAEYLEGRGYEILSTGGTYRKLKECGVNVTEVSEVTGSGEMLGGRVKSLHPVIHGGILANRAKAEDMSTLEEREIAPIDIVIVNLYPFFAGLKEDKTFEEMVELIDIGGPTMLRSAAKNFKDVLVVVDPQDYDNIINEFEEKNEISYEFKKEMARKVFNVTSSYDAAISEYMNEDGEEEYLSVSYKKEENLRYGENSHQDAALYLRNDGKGVMNNIEILGGKKLSYNNIKDLDIAWKVVWEFDEPACCSLKHNTPCGAAIGENSYDAYMKAYNCDPISIFGGIIAFNRKVDKATAEEINKIFVEIVIAPDFEEDALAEFSKKKNLRVLKCQYKPDDKYEYVSVDGAMLRQTRDEKLLEELKYVTENQPSEKELEDMIFGMKICKYVKSNAIVVVKDKMAKGVGAGQVNRIWAACEALDRAGDGAILASDAFFPFSDVVEKAGEYGIKGIIQPGGSIKDKLSIEKCEELGISMVFTGLRHFKH</sequence>
<accession>A0A9J6P867</accession>
<dbReference type="GO" id="GO:0005829">
    <property type="term" value="C:cytosol"/>
    <property type="evidence" value="ECO:0007669"/>
    <property type="project" value="TreeGrafter"/>
</dbReference>
<protein>
    <recommendedName>
        <fullName evidence="10">Bifunctional purine biosynthesis protein PurH</fullName>
    </recommendedName>
    <domain>
        <recommendedName>
            <fullName evidence="10">Phosphoribosylaminoimidazolecarboxamide formyltransferase</fullName>
            <ecNumber evidence="10">2.1.2.3</ecNumber>
        </recommendedName>
        <alternativeName>
            <fullName evidence="10">AICAR transformylase</fullName>
        </alternativeName>
    </domain>
    <domain>
        <recommendedName>
            <fullName evidence="10">IMP cyclohydrolase</fullName>
            <ecNumber evidence="10">3.5.4.10</ecNumber>
        </recommendedName>
        <alternativeName>
            <fullName evidence="10">ATIC</fullName>
        </alternativeName>
        <alternativeName>
            <fullName evidence="10">IMP synthase</fullName>
        </alternativeName>
        <alternativeName>
            <fullName evidence="10">Inosinicase</fullName>
        </alternativeName>
    </domain>
</protein>
<dbReference type="InterPro" id="IPR016193">
    <property type="entry name" value="Cytidine_deaminase-like"/>
</dbReference>
<dbReference type="NCBIfam" id="NF002049">
    <property type="entry name" value="PRK00881.1"/>
    <property type="match status" value="1"/>
</dbReference>
<comment type="catalytic activity">
    <reaction evidence="9 10">
        <text>IMP + H2O = 5-formamido-1-(5-phospho-D-ribosyl)imidazole-4-carboxamide</text>
        <dbReference type="Rhea" id="RHEA:18445"/>
        <dbReference type="ChEBI" id="CHEBI:15377"/>
        <dbReference type="ChEBI" id="CHEBI:58053"/>
        <dbReference type="ChEBI" id="CHEBI:58467"/>
        <dbReference type="EC" id="3.5.4.10"/>
    </reaction>
</comment>
<keyword evidence="5 10" id="KW-0658">Purine biosynthesis</keyword>
<comment type="catalytic activity">
    <reaction evidence="8 10">
        <text>(6R)-10-formyltetrahydrofolate + 5-amino-1-(5-phospho-beta-D-ribosyl)imidazole-4-carboxamide = 5-formamido-1-(5-phospho-D-ribosyl)imidazole-4-carboxamide + (6S)-5,6,7,8-tetrahydrofolate</text>
        <dbReference type="Rhea" id="RHEA:22192"/>
        <dbReference type="ChEBI" id="CHEBI:57453"/>
        <dbReference type="ChEBI" id="CHEBI:58467"/>
        <dbReference type="ChEBI" id="CHEBI:58475"/>
        <dbReference type="ChEBI" id="CHEBI:195366"/>
        <dbReference type="EC" id="2.1.2.3"/>
    </reaction>
</comment>
<dbReference type="Gene3D" id="3.40.140.20">
    <property type="match status" value="2"/>
</dbReference>
<evidence type="ECO:0000256" key="7">
    <source>
        <dbReference type="ARBA" id="ARBA00023268"/>
    </source>
</evidence>
<dbReference type="GO" id="GO:0003937">
    <property type="term" value="F:IMP cyclohydrolase activity"/>
    <property type="evidence" value="ECO:0007669"/>
    <property type="project" value="UniProtKB-UniRule"/>
</dbReference>